<comment type="caution">
    <text evidence="1">The sequence shown here is derived from an EMBL/GenBank/DDBJ whole genome shotgun (WGS) entry which is preliminary data.</text>
</comment>
<dbReference type="AlphaFoldDB" id="A0A1H2YFA2"/>
<dbReference type="RefSeq" id="WP_016421063.1">
    <property type="nucleotide sequence ID" value="NZ_CAJPRD010000045.1"/>
</dbReference>
<dbReference type="Proteomes" id="UP000182771">
    <property type="component" value="Unassembled WGS sequence"/>
</dbReference>
<dbReference type="EMBL" id="FNND01000007">
    <property type="protein sequence ID" value="SDX03893.1"/>
    <property type="molecule type" value="Genomic_DNA"/>
</dbReference>
<sequence length="115" mass="13569">MVLQIKTDYIISPTKGDYALIDHIEAIPSIAYCYRARLIENSLSEALITLCKEYQECIDAFSILLADEIEREISEYQLCLKYNNSKLFDLKVYDHYVTFFTKYRTADGLLDNYRW</sequence>
<protein>
    <submittedName>
        <fullName evidence="1">Uncharacterized protein</fullName>
    </submittedName>
</protein>
<dbReference type="GeneID" id="85017082"/>
<evidence type="ECO:0000313" key="1">
    <source>
        <dbReference type="EMBL" id="SDX03893.1"/>
    </source>
</evidence>
<keyword evidence="2" id="KW-1185">Reference proteome</keyword>
<organism evidence="1 2">
    <name type="scientific">Capnocytophaga granulosa</name>
    <dbReference type="NCBI Taxonomy" id="45242"/>
    <lineage>
        <taxon>Bacteria</taxon>
        <taxon>Pseudomonadati</taxon>
        <taxon>Bacteroidota</taxon>
        <taxon>Flavobacteriia</taxon>
        <taxon>Flavobacteriales</taxon>
        <taxon>Flavobacteriaceae</taxon>
        <taxon>Capnocytophaga</taxon>
    </lineage>
</organism>
<evidence type="ECO:0000313" key="2">
    <source>
        <dbReference type="Proteomes" id="UP000182771"/>
    </source>
</evidence>
<gene>
    <name evidence="1" type="ORF">SAMN05444420_10725</name>
</gene>
<name>A0A1H2YFA2_9FLAO</name>
<accession>A0A1H2YFA2</accession>
<reference evidence="1 2" key="1">
    <citation type="submission" date="2016-10" db="EMBL/GenBank/DDBJ databases">
        <authorList>
            <person name="Varghese N."/>
            <person name="Submissions S."/>
        </authorList>
    </citation>
    <scope>NUCLEOTIDE SEQUENCE [LARGE SCALE GENOMIC DNA]</scope>
    <source>
        <strain evidence="1 2">DSM 11449</strain>
    </source>
</reference>
<dbReference type="OrthoDB" id="1149164at2"/>
<proteinExistence type="predicted"/>